<dbReference type="Pfam" id="PF13289">
    <property type="entry name" value="SIR2_2"/>
    <property type="match status" value="1"/>
</dbReference>
<dbReference type="Pfam" id="PF14559">
    <property type="entry name" value="TPR_19"/>
    <property type="match status" value="1"/>
</dbReference>
<sequence length="1013" mass="111491">MDLPLALAGALETGNAVLFVGSGIGHYMVDSDGQTMPDGKELGRRLADKLGLDVGAETALAKVAQLAEIRIGRSRTVRAVAELFEGYEPNEEARWLFGLTWKAIYTTNYDGYIERCYEMDSDGLQNPVVMATNSDFQTWLPGHELPIVHLHGALADVANRDKILLTQQDYATYRSQRGMLFNLFKTQYADTPILYVGYSNEDSNWAQVTSELREEFLPGVPPTSFRLTPSTSELDRELLAHEGIETLDGVLADLRSAIWARFGDLKAKPANIDALRAGIPSQLHGVLERHPAPLARLLVSWEYVNQVDFGISPNTASFHQGNRANWGVVGSGINFERDLEPAILDDIRDFYTSSPTGVRIAAVLGSAGYGMSTLLLAVAAWYVRDNASTVLMLKSGAVVTDGDVQFAAKYLPGPVVFVVDDAADHSSEIIGARDALRSSAFPGYFLLGERLNEWRQSRTPLSTVEFQIEPLSDREIDRLIDSLERTSGLGKLGDLTPALRFSAIKKRNQQELLVTMREVTEGKSFDAIIEDEFRGITNDKAADIYALISAFTRVRALARDALIGEALGFDVTTLYKLLSEDLEGIAIWETVDFSRGIEGLRARHQIIADIVWDRCLDSVRRERLIIAAVSNLNLTYGIDAKAFEQFTRDDYAVDSLRTFEAKTRFFEVAARKDPGNAFVKQHYARMLRREKRYDLALAQIDSAVKAMPHQRSLQHTRGVVLRDMAVDASSQDVGRRWLAQSEAAFEGAIGMNQRDAYGYQSLAELYLDWGQRSTDARESVDYLAKAQETIVRGMSKAAVLEGLYLAESKIQKFLGDTPARIEALRSAMDQSPTSPIVRFLLGGALRSDGQIAQAIDVLHDGVEANPDDPRLAMAYALALRADGREYAQSIAPMSLTTLSGSRDPAFVATYGGMLAMDGQTEAAEGVWRSAKQRNFSIEDQRRVFFKPAKDGAPVSLAGEVSTATASFAFITVASFPDVFCPGNRIGARLLRKGDKVNFEVGFSASGPTVTNLV</sequence>
<evidence type="ECO:0000313" key="3">
    <source>
        <dbReference type="Proteomes" id="UP000189735"/>
    </source>
</evidence>
<dbReference type="EMBL" id="FUYG01000004">
    <property type="protein sequence ID" value="SKA94405.1"/>
    <property type="molecule type" value="Genomic_DNA"/>
</dbReference>
<proteinExistence type="predicted"/>
<dbReference type="InterPro" id="IPR057574">
    <property type="entry name" value="nSTAND_NTPase5_dom"/>
</dbReference>
<dbReference type="InterPro" id="IPR011990">
    <property type="entry name" value="TPR-like_helical_dom_sf"/>
</dbReference>
<dbReference type="AlphaFoldDB" id="A0A1T4XZF5"/>
<reference evidence="3" key="1">
    <citation type="submission" date="2017-02" db="EMBL/GenBank/DDBJ databases">
        <authorList>
            <person name="Varghese N."/>
            <person name="Submissions S."/>
        </authorList>
    </citation>
    <scope>NUCLEOTIDE SEQUENCE [LARGE SCALE GENOMIC DNA]</scope>
    <source>
        <strain evidence="3">VKM Ac-2052</strain>
    </source>
</reference>
<name>A0A1T4XZF5_9MICO</name>
<dbReference type="Pfam" id="PF25199">
    <property type="entry name" value="nSTAND_NTPase5"/>
    <property type="match status" value="1"/>
</dbReference>
<dbReference type="SUPFAM" id="SSF48452">
    <property type="entry name" value="TPR-like"/>
    <property type="match status" value="1"/>
</dbReference>
<accession>A0A1T4XZF5</accession>
<evidence type="ECO:0000313" key="2">
    <source>
        <dbReference type="EMBL" id="SKA94405.1"/>
    </source>
</evidence>
<dbReference type="Proteomes" id="UP000189735">
    <property type="component" value="Unassembled WGS sequence"/>
</dbReference>
<feature type="domain" description="Novel STAND NTPase 5" evidence="1">
    <location>
        <begin position="317"/>
        <end position="459"/>
    </location>
</feature>
<evidence type="ECO:0000259" key="1">
    <source>
        <dbReference type="Pfam" id="PF25199"/>
    </source>
</evidence>
<dbReference type="Gene3D" id="1.25.40.10">
    <property type="entry name" value="Tetratricopeptide repeat domain"/>
    <property type="match status" value="2"/>
</dbReference>
<protein>
    <submittedName>
        <fullName evidence="2">Tetratricopeptide repeat-containing protein</fullName>
    </submittedName>
</protein>
<dbReference type="RefSeq" id="WP_078714217.1">
    <property type="nucleotide sequence ID" value="NZ_FUYG01000004.1"/>
</dbReference>
<organism evidence="2 3">
    <name type="scientific">Agreia bicolorata</name>
    <dbReference type="NCBI Taxonomy" id="110935"/>
    <lineage>
        <taxon>Bacteria</taxon>
        <taxon>Bacillati</taxon>
        <taxon>Actinomycetota</taxon>
        <taxon>Actinomycetes</taxon>
        <taxon>Micrococcales</taxon>
        <taxon>Microbacteriaceae</taxon>
        <taxon>Agreia</taxon>
    </lineage>
</organism>
<gene>
    <name evidence="2" type="ORF">SAMN06295879_1943</name>
</gene>